<evidence type="ECO:0000313" key="3">
    <source>
        <dbReference type="Proteomes" id="UP000316167"/>
    </source>
</evidence>
<proteinExistence type="predicted"/>
<accession>A0A562SVX3</accession>
<sequence>MKSVLSLILFFSVLSAAAQQQQEVYKLDSCVQFGANAFDDVVVRVQQPAKWKTKKPSLDSHIEKFFDVYTQKRAGGKITISLLINSDGKPCTYEVRPNSNVRPDMAKLKAWMDLYEWQPAINNGQPVRSYKILQISFEGKKITITELD</sequence>
<reference evidence="2 3" key="1">
    <citation type="journal article" date="2015" name="Stand. Genomic Sci.">
        <title>Genomic Encyclopedia of Bacterial and Archaeal Type Strains, Phase III: the genomes of soil and plant-associated and newly described type strains.</title>
        <authorList>
            <person name="Whitman W.B."/>
            <person name="Woyke T."/>
            <person name="Klenk H.P."/>
            <person name="Zhou Y."/>
            <person name="Lilburn T.G."/>
            <person name="Beck B.J."/>
            <person name="De Vos P."/>
            <person name="Vandamme P."/>
            <person name="Eisen J.A."/>
            <person name="Garrity G."/>
            <person name="Hugenholtz P."/>
            <person name="Kyrpides N.C."/>
        </authorList>
    </citation>
    <scope>NUCLEOTIDE SEQUENCE [LARGE SCALE GENOMIC DNA]</scope>
    <source>
        <strain evidence="2 3">CGMCC 1.7271</strain>
    </source>
</reference>
<organism evidence="2 3">
    <name type="scientific">Lacibacter cauensis</name>
    <dbReference type="NCBI Taxonomy" id="510947"/>
    <lineage>
        <taxon>Bacteria</taxon>
        <taxon>Pseudomonadati</taxon>
        <taxon>Bacteroidota</taxon>
        <taxon>Chitinophagia</taxon>
        <taxon>Chitinophagales</taxon>
        <taxon>Chitinophagaceae</taxon>
        <taxon>Lacibacter</taxon>
    </lineage>
</organism>
<dbReference type="SUPFAM" id="SSF74653">
    <property type="entry name" value="TolA/TonB C-terminal domain"/>
    <property type="match status" value="1"/>
</dbReference>
<protein>
    <recommendedName>
        <fullName evidence="4">TonB-like protein</fullName>
    </recommendedName>
</protein>
<dbReference type="RefSeq" id="WP_144884286.1">
    <property type="nucleotide sequence ID" value="NZ_VLLE01000002.1"/>
</dbReference>
<evidence type="ECO:0008006" key="4">
    <source>
        <dbReference type="Google" id="ProtNLM"/>
    </source>
</evidence>
<evidence type="ECO:0000313" key="2">
    <source>
        <dbReference type="EMBL" id="TWI85415.1"/>
    </source>
</evidence>
<dbReference type="Proteomes" id="UP000316167">
    <property type="component" value="Unassembled WGS sequence"/>
</dbReference>
<evidence type="ECO:0000256" key="1">
    <source>
        <dbReference type="SAM" id="SignalP"/>
    </source>
</evidence>
<gene>
    <name evidence="2" type="ORF">IQ13_0576</name>
</gene>
<keyword evidence="1" id="KW-0732">Signal</keyword>
<comment type="caution">
    <text evidence="2">The sequence shown here is derived from an EMBL/GenBank/DDBJ whole genome shotgun (WGS) entry which is preliminary data.</text>
</comment>
<feature type="signal peptide" evidence="1">
    <location>
        <begin position="1"/>
        <end position="17"/>
    </location>
</feature>
<dbReference type="OrthoDB" id="9812355at2"/>
<name>A0A562SVX3_9BACT</name>
<dbReference type="AlphaFoldDB" id="A0A562SVX3"/>
<feature type="chain" id="PRO_5022140563" description="TonB-like protein" evidence="1">
    <location>
        <begin position="18"/>
        <end position="148"/>
    </location>
</feature>
<keyword evidence="3" id="KW-1185">Reference proteome</keyword>
<dbReference type="EMBL" id="VLLE01000002">
    <property type="protein sequence ID" value="TWI85415.1"/>
    <property type="molecule type" value="Genomic_DNA"/>
</dbReference>